<dbReference type="FunFam" id="3.40.50.1820:FF:000051">
    <property type="entry name" value="(S)-hydroxynitrile lyase"/>
    <property type="match status" value="1"/>
</dbReference>
<dbReference type="GO" id="GO:0080030">
    <property type="term" value="F:methyl indole-3-acetate esterase activity"/>
    <property type="evidence" value="ECO:0007669"/>
    <property type="project" value="TreeGrafter"/>
</dbReference>
<gene>
    <name evidence="8" type="primary">LOC113743795</name>
</gene>
<organism evidence="7 8">
    <name type="scientific">Coffea arabica</name>
    <name type="common">Arabian coffee</name>
    <dbReference type="NCBI Taxonomy" id="13443"/>
    <lineage>
        <taxon>Eukaryota</taxon>
        <taxon>Viridiplantae</taxon>
        <taxon>Streptophyta</taxon>
        <taxon>Embryophyta</taxon>
        <taxon>Tracheophyta</taxon>
        <taxon>Spermatophyta</taxon>
        <taxon>Magnoliopsida</taxon>
        <taxon>eudicotyledons</taxon>
        <taxon>Gunneridae</taxon>
        <taxon>Pentapetalae</taxon>
        <taxon>asterids</taxon>
        <taxon>lamiids</taxon>
        <taxon>Gentianales</taxon>
        <taxon>Rubiaceae</taxon>
        <taxon>Ixoroideae</taxon>
        <taxon>Gardenieae complex</taxon>
        <taxon>Bertiereae - Coffeeae clade</taxon>
        <taxon>Coffeeae</taxon>
        <taxon>Coffea</taxon>
    </lineage>
</organism>
<dbReference type="PANTHER" id="PTHR10992">
    <property type="entry name" value="METHYLESTERASE FAMILY MEMBER"/>
    <property type="match status" value="1"/>
</dbReference>
<dbReference type="InterPro" id="IPR029058">
    <property type="entry name" value="AB_hydrolase_fold"/>
</dbReference>
<evidence type="ECO:0000259" key="6">
    <source>
        <dbReference type="Pfam" id="PF12697"/>
    </source>
</evidence>
<dbReference type="SUPFAM" id="SSF53474">
    <property type="entry name" value="alpha/beta-Hydrolases"/>
    <property type="match status" value="1"/>
</dbReference>
<keyword evidence="7" id="KW-1185">Reference proteome</keyword>
<dbReference type="RefSeq" id="XP_027127693.1">
    <property type="nucleotide sequence ID" value="XM_027271892.2"/>
</dbReference>
<name>A0A6P6XIS9_COFAR</name>
<dbReference type="GO" id="GO:0080032">
    <property type="term" value="F:methyl jasmonate esterase activity"/>
    <property type="evidence" value="ECO:0007669"/>
    <property type="project" value="TreeGrafter"/>
</dbReference>
<sequence length="269" mass="30296">MSEKERAHFVLIHGACHGAWCWYKLVTLLRSNGYKVTALDMAASGVNPKRLEELNSFSDYAEPLMAFLADLPPDDRVILVGHSMGGVTISLAMEKFPQKIAVAVFLTAFTPAPHLPIRTMTEESTSQLRSQYNRRLDSTMDIQHGFENGEDKPPTSLLFGPKFLSTKLYQLSPPEDLALATFLVRPIALFADANLSEGIALTDENYGAVRRVYIISDKDNVIKEDLQRWMIEKNPVEEVEEIYNSDHMVMLSRPLELCSCLERIAEKFA</sequence>
<evidence type="ECO:0000256" key="5">
    <source>
        <dbReference type="ARBA" id="ARBA00022801"/>
    </source>
</evidence>
<keyword evidence="4" id="KW-0017">Alkaloid metabolism</keyword>
<dbReference type="GO" id="GO:0009820">
    <property type="term" value="P:alkaloid metabolic process"/>
    <property type="evidence" value="ECO:0007669"/>
    <property type="project" value="UniProtKB-KW"/>
</dbReference>
<dbReference type="Gene3D" id="3.40.50.1820">
    <property type="entry name" value="alpha/beta hydrolase"/>
    <property type="match status" value="1"/>
</dbReference>
<feature type="domain" description="AB hydrolase-1" evidence="6">
    <location>
        <begin position="9"/>
        <end position="257"/>
    </location>
</feature>
<dbReference type="InterPro" id="IPR045889">
    <property type="entry name" value="MES/HNL"/>
</dbReference>
<evidence type="ECO:0000313" key="8">
    <source>
        <dbReference type="RefSeq" id="XP_027127693.1"/>
    </source>
</evidence>
<protein>
    <submittedName>
        <fullName evidence="8">Methyl jasmonate esterase 1-like isoform X1</fullName>
    </submittedName>
</protein>
<dbReference type="Pfam" id="PF12697">
    <property type="entry name" value="Abhydrolase_6"/>
    <property type="match status" value="1"/>
</dbReference>
<dbReference type="InterPro" id="IPR000073">
    <property type="entry name" value="AB_hydrolase_1"/>
</dbReference>
<evidence type="ECO:0000256" key="4">
    <source>
        <dbReference type="ARBA" id="ARBA00022589"/>
    </source>
</evidence>
<accession>A0A6P6XIS9</accession>
<dbReference type="GO" id="GO:0009696">
    <property type="term" value="P:salicylic acid metabolic process"/>
    <property type="evidence" value="ECO:0007669"/>
    <property type="project" value="TreeGrafter"/>
</dbReference>
<dbReference type="PANTHER" id="PTHR10992:SF1066">
    <property type="entry name" value="METHYL JASMONATE ESTERASE 1"/>
    <property type="match status" value="1"/>
</dbReference>
<comment type="similarity">
    <text evidence="2">Belongs to the AB hydrolase superfamily.</text>
</comment>
<dbReference type="Proteomes" id="UP001652660">
    <property type="component" value="Chromosome 5e"/>
</dbReference>
<reference evidence="8" key="2">
    <citation type="submission" date="2025-08" db="UniProtKB">
        <authorList>
            <consortium name="RefSeq"/>
        </authorList>
    </citation>
    <scope>IDENTIFICATION</scope>
    <source>
        <tissue evidence="8">Leaves</tissue>
    </source>
</reference>
<dbReference type="GeneID" id="113743795"/>
<dbReference type="GO" id="GO:0009694">
    <property type="term" value="P:jasmonic acid metabolic process"/>
    <property type="evidence" value="ECO:0007669"/>
    <property type="project" value="TreeGrafter"/>
</dbReference>
<evidence type="ECO:0000256" key="2">
    <source>
        <dbReference type="ARBA" id="ARBA00008645"/>
    </source>
</evidence>
<dbReference type="AlphaFoldDB" id="A0A6P6XIS9"/>
<dbReference type="OrthoDB" id="408373at2759"/>
<evidence type="ECO:0000313" key="7">
    <source>
        <dbReference type="Proteomes" id="UP001652660"/>
    </source>
</evidence>
<reference evidence="7" key="1">
    <citation type="journal article" date="2025" name="Foods">
        <title>Unveiling the Microbial Signatures of Arabica Coffee Cherries: Insights into Ripeness Specific Diversity, Functional Traits, and Implications for Quality and Safety.</title>
        <authorList>
            <consortium name="RefSeq"/>
            <person name="Tenea G.N."/>
            <person name="Cifuentes V."/>
            <person name="Reyes P."/>
            <person name="Cevallos-Vallejos M."/>
        </authorList>
    </citation>
    <scope>NUCLEOTIDE SEQUENCE [LARGE SCALE GENOMIC DNA]</scope>
</reference>
<proteinExistence type="inferred from homology"/>
<comment type="pathway">
    <text evidence="1">Alkaloid biosynthesis.</text>
</comment>
<dbReference type="GO" id="GO:0080031">
    <property type="term" value="F:methyl salicylate esterase activity"/>
    <property type="evidence" value="ECO:0007669"/>
    <property type="project" value="TreeGrafter"/>
</dbReference>
<keyword evidence="3" id="KW-0719">Serine esterase</keyword>
<keyword evidence="5" id="KW-0378">Hydrolase</keyword>
<evidence type="ECO:0000256" key="1">
    <source>
        <dbReference type="ARBA" id="ARBA00004913"/>
    </source>
</evidence>
<evidence type="ECO:0000256" key="3">
    <source>
        <dbReference type="ARBA" id="ARBA00022487"/>
    </source>
</evidence>